<dbReference type="GO" id="GO:0030695">
    <property type="term" value="F:GTPase regulator activity"/>
    <property type="evidence" value="ECO:0007669"/>
    <property type="project" value="TreeGrafter"/>
</dbReference>
<gene>
    <name evidence="2" type="ORF">BRENAR_LOCUS3663</name>
</gene>
<dbReference type="InParanoid" id="A0A448YPS2"/>
<protein>
    <submittedName>
        <fullName evidence="2">DEKNAAC104288</fullName>
    </submittedName>
</protein>
<evidence type="ECO:0000313" key="3">
    <source>
        <dbReference type="Proteomes" id="UP000290900"/>
    </source>
</evidence>
<name>A0A448YPS2_BRENA</name>
<dbReference type="AlphaFoldDB" id="A0A448YPS2"/>
<sequence length="438" mass="49319">MDQLLSKAGSTLVTFAIRSSVQLASTYLIKSVSQLVENVPNSDKKRVSRLQHRLQNRIEIVTHAIELIKLLASRGNTNLESTLRLGDELKQEIDEFHDDIETVSEDQRKSSGKLTLESIKIIEKSMNQLLSKIDQAIPIINLALTTSGANLSGNLNNYVSPGQLLRSTAILSSSNEKSKNIKSPIQVGPSFDLTMYDVFYNANGGGSITWKEKYARCKFQILRIPDDKFEYSYNLEVEESFDDGRYHDEEEEKPGKLVLDLRAISRLFFSASGKLLKLEDRSSPVLVLKVRSQSRKEIDEEMLGESDVEGEFSNAKWVAFGDYEGDEDDNDSDEDSESDEDNYEDNGQSNDHVSSLSLIEYVIRLCALQANDQMSIFEVKDERLRLYLNDENNMVHSQNAAAVPKLSSQLAKMTLTNDGEASALEQDQKRTVKSKRVH</sequence>
<dbReference type="OrthoDB" id="512915at2759"/>
<proteinExistence type="predicted"/>
<dbReference type="PANTHER" id="PTHR31010:SF2">
    <property type="entry name" value="RAN-SPECIFIC GTPASE-ACTIVATING PROTEIN 30"/>
    <property type="match status" value="1"/>
</dbReference>
<dbReference type="Proteomes" id="UP000290900">
    <property type="component" value="Unassembled WGS sequence"/>
</dbReference>
<feature type="region of interest" description="Disordered" evidence="1">
    <location>
        <begin position="323"/>
        <end position="351"/>
    </location>
</feature>
<organism evidence="2 3">
    <name type="scientific">Brettanomyces naardenensis</name>
    <name type="common">Yeast</name>
    <dbReference type="NCBI Taxonomy" id="13370"/>
    <lineage>
        <taxon>Eukaryota</taxon>
        <taxon>Fungi</taxon>
        <taxon>Dikarya</taxon>
        <taxon>Ascomycota</taxon>
        <taxon>Saccharomycotina</taxon>
        <taxon>Pichiomycetes</taxon>
        <taxon>Pichiales</taxon>
        <taxon>Pichiaceae</taxon>
        <taxon>Brettanomyces</taxon>
    </lineage>
</organism>
<dbReference type="EMBL" id="CAACVR010000034">
    <property type="protein sequence ID" value="VEU22932.1"/>
    <property type="molecule type" value="Genomic_DNA"/>
</dbReference>
<dbReference type="FunCoup" id="A0A448YPS2">
    <property type="interactions" value="12"/>
</dbReference>
<keyword evidence="3" id="KW-1185">Reference proteome</keyword>
<feature type="compositionally biased region" description="Acidic residues" evidence="1">
    <location>
        <begin position="323"/>
        <end position="344"/>
    </location>
</feature>
<feature type="region of interest" description="Disordered" evidence="1">
    <location>
        <begin position="419"/>
        <end position="438"/>
    </location>
</feature>
<dbReference type="GO" id="GO:0005634">
    <property type="term" value="C:nucleus"/>
    <property type="evidence" value="ECO:0007669"/>
    <property type="project" value="TreeGrafter"/>
</dbReference>
<accession>A0A448YPS2</accession>
<dbReference type="Pfam" id="PF05508">
    <property type="entry name" value="Ran-binding"/>
    <property type="match status" value="1"/>
</dbReference>
<evidence type="ECO:0000256" key="1">
    <source>
        <dbReference type="SAM" id="MobiDB-lite"/>
    </source>
</evidence>
<dbReference type="GO" id="GO:0005737">
    <property type="term" value="C:cytoplasm"/>
    <property type="evidence" value="ECO:0007669"/>
    <property type="project" value="TreeGrafter"/>
</dbReference>
<evidence type="ECO:0000313" key="2">
    <source>
        <dbReference type="EMBL" id="VEU22932.1"/>
    </source>
</evidence>
<reference evidence="2 3" key="1">
    <citation type="submission" date="2018-12" db="EMBL/GenBank/DDBJ databases">
        <authorList>
            <person name="Tiukova I."/>
            <person name="Dainat J."/>
        </authorList>
    </citation>
    <scope>NUCLEOTIDE SEQUENCE [LARGE SCALE GENOMIC DNA]</scope>
</reference>
<dbReference type="PANTHER" id="PTHR31010">
    <property type="entry name" value="RAN-SPECIFIC GTPASE-ACTIVATING PROTEIN 30-RELATED"/>
    <property type="match status" value="1"/>
</dbReference>
<dbReference type="InterPro" id="IPR008812">
    <property type="entry name" value="Ran_GTP-bd-rel"/>
</dbReference>